<evidence type="ECO:0000256" key="5">
    <source>
        <dbReference type="ARBA" id="ARBA00020164"/>
    </source>
</evidence>
<dbReference type="PANTHER" id="PTHR35524">
    <property type="entry name" value="ALPHA-ACETOLACTATE DECARBOXYLASE"/>
    <property type="match status" value="1"/>
</dbReference>
<dbReference type="SUPFAM" id="SSF117856">
    <property type="entry name" value="AF0104/ALDC/Ptd012-like"/>
    <property type="match status" value="1"/>
</dbReference>
<dbReference type="STRING" id="1123303.GCA_000372425_00261"/>
<evidence type="ECO:0000256" key="6">
    <source>
        <dbReference type="ARBA" id="ARBA00022793"/>
    </source>
</evidence>
<dbReference type="EMBL" id="LS483343">
    <property type="protein sequence ID" value="SQF40088.1"/>
    <property type="molecule type" value="Genomic_DNA"/>
</dbReference>
<dbReference type="Pfam" id="PF03306">
    <property type="entry name" value="AAL_decarboxy"/>
    <property type="match status" value="1"/>
</dbReference>
<keyword evidence="6" id="KW-0210">Decarboxylase</keyword>
<keyword evidence="8 9" id="KW-0456">Lyase</keyword>
<dbReference type="UniPathway" id="UPA00626">
    <property type="reaction ID" value="UER00678"/>
</dbReference>
<keyword evidence="10" id="KW-1185">Reference proteome</keyword>
<dbReference type="PANTHER" id="PTHR35524:SF1">
    <property type="entry name" value="ALPHA-ACETOLACTATE DECARBOXYLASE"/>
    <property type="match status" value="1"/>
</dbReference>
<dbReference type="KEGG" id="sfer:NCTC12278_00729"/>
<evidence type="ECO:0000256" key="4">
    <source>
        <dbReference type="ARBA" id="ARBA00013204"/>
    </source>
</evidence>
<organism evidence="9 10">
    <name type="scientific">Streptococcus ferus</name>
    <dbReference type="NCBI Taxonomy" id="1345"/>
    <lineage>
        <taxon>Bacteria</taxon>
        <taxon>Bacillati</taxon>
        <taxon>Bacillota</taxon>
        <taxon>Bacilli</taxon>
        <taxon>Lactobacillales</taxon>
        <taxon>Streptococcaceae</taxon>
        <taxon>Streptococcus</taxon>
    </lineage>
</organism>
<sequence length="75" mass="8414">MDFIFSSVGVTRRVFCPISASDKKFAEVATKQPEFTAENVKGTIVGFWTPEMFHGVSVAGYHLHFLSKEDIEKSE</sequence>
<dbReference type="AlphaFoldDB" id="A0A2X3VKX2"/>
<dbReference type="EC" id="4.1.1.5" evidence="4"/>
<dbReference type="GO" id="GO:0047605">
    <property type="term" value="F:acetolactate decarboxylase activity"/>
    <property type="evidence" value="ECO:0007669"/>
    <property type="project" value="UniProtKB-EC"/>
</dbReference>
<evidence type="ECO:0000313" key="10">
    <source>
        <dbReference type="Proteomes" id="UP000249495"/>
    </source>
</evidence>
<protein>
    <recommendedName>
        <fullName evidence="5">Alpha-acetolactate decarboxylase</fullName>
        <ecNumber evidence="4">4.1.1.5</ecNumber>
    </recommendedName>
</protein>
<evidence type="ECO:0000256" key="8">
    <source>
        <dbReference type="ARBA" id="ARBA00023239"/>
    </source>
</evidence>
<evidence type="ECO:0000256" key="2">
    <source>
        <dbReference type="ARBA" id="ARBA00005170"/>
    </source>
</evidence>
<name>A0A2X3VKX2_9STRE</name>
<dbReference type="GO" id="GO:0045151">
    <property type="term" value="P:acetoin biosynthetic process"/>
    <property type="evidence" value="ECO:0007669"/>
    <property type="project" value="UniProtKB-KW"/>
</dbReference>
<gene>
    <name evidence="9" type="primary">aldC</name>
    <name evidence="9" type="ORF">NCTC12278_00729</name>
</gene>
<dbReference type="Gene3D" id="3.30.1330.80">
    <property type="entry name" value="Hypothetical protein, similar to alpha- acetolactate decarboxylase, domain 2"/>
    <property type="match status" value="1"/>
</dbReference>
<dbReference type="InterPro" id="IPR005128">
    <property type="entry name" value="Acetolactate_a_deCO2ase"/>
</dbReference>
<dbReference type="Proteomes" id="UP000249495">
    <property type="component" value="Chromosome 1"/>
</dbReference>
<comment type="catalytic activity">
    <reaction evidence="1">
        <text>(2S)-2-acetolactate + H(+) = (R)-acetoin + CO2</text>
        <dbReference type="Rhea" id="RHEA:21580"/>
        <dbReference type="ChEBI" id="CHEBI:15378"/>
        <dbReference type="ChEBI" id="CHEBI:15686"/>
        <dbReference type="ChEBI" id="CHEBI:16526"/>
        <dbReference type="ChEBI" id="CHEBI:58476"/>
        <dbReference type="EC" id="4.1.1.5"/>
    </reaction>
</comment>
<evidence type="ECO:0000256" key="3">
    <source>
        <dbReference type="ARBA" id="ARBA00007106"/>
    </source>
</evidence>
<evidence type="ECO:0000313" key="9">
    <source>
        <dbReference type="EMBL" id="SQF40088.1"/>
    </source>
</evidence>
<proteinExistence type="inferred from homology"/>
<comment type="pathway">
    <text evidence="2">Polyol metabolism; (R,R)-butane-2,3-diol biosynthesis; (R,R)-butane-2,3-diol from pyruvate: step 2/3.</text>
</comment>
<evidence type="ECO:0000256" key="7">
    <source>
        <dbReference type="ARBA" id="ARBA00023061"/>
    </source>
</evidence>
<keyword evidence="7" id="KW-0005">Acetoin biosynthesis</keyword>
<accession>A0A2X3VKX2</accession>
<comment type="similarity">
    <text evidence="3">Belongs to the alpha-acetolactate decarboxylase family.</text>
</comment>
<evidence type="ECO:0000256" key="1">
    <source>
        <dbReference type="ARBA" id="ARBA00001784"/>
    </source>
</evidence>
<reference evidence="9 10" key="1">
    <citation type="submission" date="2018-06" db="EMBL/GenBank/DDBJ databases">
        <authorList>
            <consortium name="Pathogen Informatics"/>
            <person name="Doyle S."/>
        </authorList>
    </citation>
    <scope>NUCLEOTIDE SEQUENCE [LARGE SCALE GENOMIC DNA]</scope>
    <source>
        <strain evidence="9 10">NCTC12278</strain>
    </source>
</reference>